<dbReference type="Pfam" id="PF01095">
    <property type="entry name" value="Pectinesterase"/>
    <property type="match status" value="1"/>
</dbReference>
<dbReference type="InterPro" id="IPR011050">
    <property type="entry name" value="Pectin_lyase_fold/virulence"/>
</dbReference>
<feature type="region of interest" description="Disordered" evidence="14">
    <location>
        <begin position="55"/>
        <end position="81"/>
    </location>
</feature>
<organism evidence="17 18">
    <name type="scientific">Saponaria officinalis</name>
    <name type="common">Common soapwort</name>
    <name type="synonym">Lychnis saponaria</name>
    <dbReference type="NCBI Taxonomy" id="3572"/>
    <lineage>
        <taxon>Eukaryota</taxon>
        <taxon>Viridiplantae</taxon>
        <taxon>Streptophyta</taxon>
        <taxon>Embryophyta</taxon>
        <taxon>Tracheophyta</taxon>
        <taxon>Spermatophyta</taxon>
        <taxon>Magnoliopsida</taxon>
        <taxon>eudicotyledons</taxon>
        <taxon>Gunneridae</taxon>
        <taxon>Pentapetalae</taxon>
        <taxon>Caryophyllales</taxon>
        <taxon>Caryophyllaceae</taxon>
        <taxon>Caryophylleae</taxon>
        <taxon>Saponaria</taxon>
    </lineage>
</organism>
<dbReference type="InterPro" id="IPR035513">
    <property type="entry name" value="Invertase/methylesterase_inhib"/>
</dbReference>
<feature type="active site" evidence="11">
    <location>
        <position position="449"/>
    </location>
</feature>
<protein>
    <recommendedName>
        <fullName evidence="4 12">Pectinesterase</fullName>
        <ecNumber evidence="4 12">3.1.1.11</ecNumber>
    </recommendedName>
</protein>
<evidence type="ECO:0000256" key="10">
    <source>
        <dbReference type="ARBA" id="ARBA00057335"/>
    </source>
</evidence>
<comment type="similarity">
    <text evidence="3">In the C-terminal section; belongs to the pectinesterase family.</text>
</comment>
<dbReference type="Gene3D" id="1.20.140.40">
    <property type="entry name" value="Invertase/pectin methylesterase inhibitor family protein"/>
    <property type="match status" value="1"/>
</dbReference>
<dbReference type="SUPFAM" id="SSF51126">
    <property type="entry name" value="Pectin lyase-like"/>
    <property type="match status" value="1"/>
</dbReference>
<comment type="similarity">
    <text evidence="2">In the N-terminal section; belongs to the PMEI family.</text>
</comment>
<keyword evidence="15" id="KW-0472">Membrane</keyword>
<keyword evidence="13" id="KW-0175">Coiled coil</keyword>
<dbReference type="Pfam" id="PF04043">
    <property type="entry name" value="PMEI"/>
    <property type="match status" value="1"/>
</dbReference>
<dbReference type="GO" id="GO:0004857">
    <property type="term" value="F:enzyme inhibitor activity"/>
    <property type="evidence" value="ECO:0007669"/>
    <property type="project" value="InterPro"/>
</dbReference>
<reference evidence="17" key="1">
    <citation type="submission" date="2024-03" db="EMBL/GenBank/DDBJ databases">
        <title>WGS assembly of Saponaria officinalis var. Norfolk2.</title>
        <authorList>
            <person name="Jenkins J."/>
            <person name="Shu S."/>
            <person name="Grimwood J."/>
            <person name="Barry K."/>
            <person name="Goodstein D."/>
            <person name="Schmutz J."/>
            <person name="Leebens-Mack J."/>
            <person name="Osbourn A."/>
        </authorList>
    </citation>
    <scope>NUCLEOTIDE SEQUENCE [LARGE SCALE GENOMIC DNA]</scope>
    <source>
        <strain evidence="17">JIC</strain>
    </source>
</reference>
<comment type="pathway">
    <text evidence="1 12">Glycan metabolism; pectin degradation; 2-dehydro-3-deoxy-D-gluconate from pectin: step 1/5.</text>
</comment>
<feature type="transmembrane region" description="Helical" evidence="15">
    <location>
        <begin position="25"/>
        <end position="47"/>
    </location>
</feature>
<evidence type="ECO:0000256" key="11">
    <source>
        <dbReference type="PROSITE-ProRule" id="PRU10040"/>
    </source>
</evidence>
<evidence type="ECO:0000256" key="8">
    <source>
        <dbReference type="ARBA" id="ARBA00023180"/>
    </source>
</evidence>
<comment type="catalytic activity">
    <reaction evidence="9 12">
        <text>[(1-&gt;4)-alpha-D-galacturonosyl methyl ester](n) + n H2O = [(1-&gt;4)-alpha-D-galacturonosyl](n) + n methanol + n H(+)</text>
        <dbReference type="Rhea" id="RHEA:22380"/>
        <dbReference type="Rhea" id="RHEA-COMP:14570"/>
        <dbReference type="Rhea" id="RHEA-COMP:14573"/>
        <dbReference type="ChEBI" id="CHEBI:15377"/>
        <dbReference type="ChEBI" id="CHEBI:15378"/>
        <dbReference type="ChEBI" id="CHEBI:17790"/>
        <dbReference type="ChEBI" id="CHEBI:140522"/>
        <dbReference type="ChEBI" id="CHEBI:140523"/>
        <dbReference type="EC" id="3.1.1.11"/>
    </reaction>
</comment>
<proteinExistence type="inferred from homology"/>
<comment type="function">
    <text evidence="10">Acts in the modification of cell walls via demethylesterification of cell wall pectin.</text>
</comment>
<sequence length="613" mass="68327">MAFEEFGQLSKRRREERAQKFKKKIMLFILVTVILIGAIAGGIFGFLQFSKNKENESSKDDKENASSASETGGGGDNKPKTSSKVVEMLCHPVDYKQKCETALGKVLDSNASVPTIIPKMIIRAAVTAAAEEVAKAVNKTDKFKFNKPDEKAAYEVCKKVFQDAVDELEESLKAVGEEVKGLRHKIPDLSTWLSAVYSYQETCIDAFPDGDNKNKIKTALNATKEYVSNSLALVIQISDFLQTNFAPGGRAAAAQKPPAARHLLGVNSRQPKVGKDGFPEWFGHEERKLAVKSTANLVANITVAKDGSGNFTTINDCLKSLSENRTERIFIYVKEGIYEEYVTVTKKMVNITMYGDGSQKTVVTGNKNFVDGVRTFETATFAVTGEGFVGIAMGFRNTAGPEKHQAVALRVQADRSIFLNCRMEAYQDTLYAQTHRQFYRSCYITGTIDFIFGDAAAIFQNCDLVVRKPMDNQQNIVTAQGRADKNENTGIVLQNCHIQPDKDFEPVKAKFKTYLGRPWKQFSRTIVMESTIEDLVDPSGWMPWEGEFALKTLYYAEFNNHGPASDVSKRVKWAGYKKSISKEEAMNYTVMPFLQGTWIQDNPNVLVHLGLFN</sequence>
<dbReference type="InterPro" id="IPR006501">
    <property type="entry name" value="Pectinesterase_inhib_dom"/>
</dbReference>
<dbReference type="Proteomes" id="UP001443914">
    <property type="component" value="Unassembled WGS sequence"/>
</dbReference>
<evidence type="ECO:0000259" key="16">
    <source>
        <dbReference type="SMART" id="SM00856"/>
    </source>
</evidence>
<dbReference type="SUPFAM" id="SSF101148">
    <property type="entry name" value="Plant invertase/pectin methylesterase inhibitor"/>
    <property type="match status" value="1"/>
</dbReference>
<evidence type="ECO:0000256" key="12">
    <source>
        <dbReference type="RuleBase" id="RU000589"/>
    </source>
</evidence>
<dbReference type="GO" id="GO:0030599">
    <property type="term" value="F:pectinesterase activity"/>
    <property type="evidence" value="ECO:0007669"/>
    <property type="project" value="UniProtKB-UniRule"/>
</dbReference>
<name>A0AAW1J340_SAPOF</name>
<gene>
    <name evidence="17" type="ORF">RND81_08G036300</name>
</gene>
<dbReference type="Gene3D" id="2.160.20.10">
    <property type="entry name" value="Single-stranded right-handed beta-helix, Pectin lyase-like"/>
    <property type="match status" value="1"/>
</dbReference>
<dbReference type="InterPro" id="IPR012334">
    <property type="entry name" value="Pectin_lyas_fold"/>
</dbReference>
<keyword evidence="8" id="KW-0325">Glycoprotein</keyword>
<dbReference type="GO" id="GO:0045490">
    <property type="term" value="P:pectin catabolic process"/>
    <property type="evidence" value="ECO:0007669"/>
    <property type="project" value="UniProtKB-UniRule"/>
</dbReference>
<dbReference type="PROSITE" id="PS00503">
    <property type="entry name" value="PECTINESTERASE_2"/>
    <property type="match status" value="1"/>
</dbReference>
<evidence type="ECO:0000313" key="18">
    <source>
        <dbReference type="Proteomes" id="UP001443914"/>
    </source>
</evidence>
<evidence type="ECO:0000313" key="17">
    <source>
        <dbReference type="EMBL" id="KAK9697422.1"/>
    </source>
</evidence>
<dbReference type="AlphaFoldDB" id="A0AAW1J340"/>
<dbReference type="InterPro" id="IPR033131">
    <property type="entry name" value="Pectinesterase_Asp_AS"/>
</dbReference>
<evidence type="ECO:0000256" key="14">
    <source>
        <dbReference type="SAM" id="MobiDB-lite"/>
    </source>
</evidence>
<keyword evidence="15" id="KW-0812">Transmembrane</keyword>
<dbReference type="EMBL" id="JBDFQZ010000008">
    <property type="protein sequence ID" value="KAK9697422.1"/>
    <property type="molecule type" value="Genomic_DNA"/>
</dbReference>
<keyword evidence="5 12" id="KW-0378">Hydrolase</keyword>
<dbReference type="InterPro" id="IPR000070">
    <property type="entry name" value="Pectinesterase_cat"/>
</dbReference>
<evidence type="ECO:0000256" key="2">
    <source>
        <dbReference type="ARBA" id="ARBA00006027"/>
    </source>
</evidence>
<feature type="domain" description="Pectinesterase inhibitor" evidence="16">
    <location>
        <begin position="81"/>
        <end position="233"/>
    </location>
</feature>
<evidence type="ECO:0000256" key="1">
    <source>
        <dbReference type="ARBA" id="ARBA00005184"/>
    </source>
</evidence>
<feature type="compositionally biased region" description="Basic and acidic residues" evidence="14">
    <location>
        <begin position="55"/>
        <end position="64"/>
    </location>
</feature>
<evidence type="ECO:0000256" key="6">
    <source>
        <dbReference type="ARBA" id="ARBA00023085"/>
    </source>
</evidence>
<evidence type="ECO:0000256" key="13">
    <source>
        <dbReference type="SAM" id="Coils"/>
    </source>
</evidence>
<dbReference type="CDD" id="cd15798">
    <property type="entry name" value="PMEI-like_3"/>
    <property type="match status" value="1"/>
</dbReference>
<dbReference type="FunFam" id="1.20.140.40:FF:000001">
    <property type="entry name" value="Pectinesterase"/>
    <property type="match status" value="1"/>
</dbReference>
<evidence type="ECO:0000256" key="15">
    <source>
        <dbReference type="SAM" id="Phobius"/>
    </source>
</evidence>
<evidence type="ECO:0000256" key="4">
    <source>
        <dbReference type="ARBA" id="ARBA00013229"/>
    </source>
</evidence>
<dbReference type="NCBIfam" id="TIGR01614">
    <property type="entry name" value="PME_inhib"/>
    <property type="match status" value="1"/>
</dbReference>
<comment type="caution">
    <text evidence="17">The sequence shown here is derived from an EMBL/GenBank/DDBJ whole genome shotgun (WGS) entry which is preliminary data.</text>
</comment>
<evidence type="ECO:0000256" key="9">
    <source>
        <dbReference type="ARBA" id="ARBA00047928"/>
    </source>
</evidence>
<evidence type="ECO:0000256" key="3">
    <source>
        <dbReference type="ARBA" id="ARBA00007786"/>
    </source>
</evidence>
<evidence type="ECO:0000256" key="5">
    <source>
        <dbReference type="ARBA" id="ARBA00022801"/>
    </source>
</evidence>
<dbReference type="PANTHER" id="PTHR31707">
    <property type="entry name" value="PECTINESTERASE"/>
    <property type="match status" value="1"/>
</dbReference>
<dbReference type="FunFam" id="2.160.20.10:FF:000001">
    <property type="entry name" value="Pectinesterase"/>
    <property type="match status" value="1"/>
</dbReference>
<dbReference type="SMART" id="SM00856">
    <property type="entry name" value="PMEI"/>
    <property type="match status" value="1"/>
</dbReference>
<keyword evidence="6 12" id="KW-0063">Aspartyl esterase</keyword>
<keyword evidence="15" id="KW-1133">Transmembrane helix</keyword>
<keyword evidence="18" id="KW-1185">Reference proteome</keyword>
<evidence type="ECO:0000256" key="7">
    <source>
        <dbReference type="ARBA" id="ARBA00023157"/>
    </source>
</evidence>
<dbReference type="EC" id="3.1.1.11" evidence="4 12"/>
<feature type="coiled-coil region" evidence="13">
    <location>
        <begin position="158"/>
        <end position="185"/>
    </location>
</feature>
<accession>A0AAW1J340</accession>
<dbReference type="GO" id="GO:0042545">
    <property type="term" value="P:cell wall modification"/>
    <property type="evidence" value="ECO:0007669"/>
    <property type="project" value="UniProtKB-UniRule"/>
</dbReference>
<keyword evidence="7" id="KW-1015">Disulfide bond</keyword>